<reference evidence="2" key="1">
    <citation type="submission" date="2020-12" db="EMBL/GenBank/DDBJ databases">
        <title>Oil enriched cultivation method for isolating marine PHA-producing bacteria.</title>
        <authorList>
            <person name="Zheng W."/>
            <person name="Yu S."/>
            <person name="Huang Y."/>
        </authorList>
    </citation>
    <scope>NUCLEOTIDE SEQUENCE</scope>
    <source>
        <strain evidence="2">SY-2-12</strain>
    </source>
</reference>
<accession>A0A939J6X3</accession>
<dbReference type="RefSeq" id="WP_207143078.1">
    <property type="nucleotide sequence ID" value="NZ_JAEKJZ010000006.1"/>
</dbReference>
<evidence type="ECO:0000313" key="2">
    <source>
        <dbReference type="EMBL" id="MBN9673229.1"/>
    </source>
</evidence>
<feature type="region of interest" description="Disordered" evidence="1">
    <location>
        <begin position="66"/>
        <end position="86"/>
    </location>
</feature>
<organism evidence="2 3">
    <name type="scientific">Roseibium aggregatum</name>
    <dbReference type="NCBI Taxonomy" id="187304"/>
    <lineage>
        <taxon>Bacteria</taxon>
        <taxon>Pseudomonadati</taxon>
        <taxon>Pseudomonadota</taxon>
        <taxon>Alphaproteobacteria</taxon>
        <taxon>Hyphomicrobiales</taxon>
        <taxon>Stappiaceae</taxon>
        <taxon>Roseibium</taxon>
    </lineage>
</organism>
<gene>
    <name evidence="2" type="ORF">JF539_22920</name>
</gene>
<evidence type="ECO:0000313" key="3">
    <source>
        <dbReference type="Proteomes" id="UP000664096"/>
    </source>
</evidence>
<proteinExistence type="predicted"/>
<feature type="compositionally biased region" description="Basic and acidic residues" evidence="1">
    <location>
        <begin position="66"/>
        <end position="78"/>
    </location>
</feature>
<evidence type="ECO:0000256" key="1">
    <source>
        <dbReference type="SAM" id="MobiDB-lite"/>
    </source>
</evidence>
<sequence>MPEAIGHGPAQAFPPTLGQPRTEKVAQQAEAARARQSEAAAETVQRQANFSSNRAELLSEQAEKLEKRAENRNVDDGLGRYVDISV</sequence>
<feature type="region of interest" description="Disordered" evidence="1">
    <location>
        <begin position="1"/>
        <end position="48"/>
    </location>
</feature>
<name>A0A939J6X3_9HYPH</name>
<dbReference type="Proteomes" id="UP000664096">
    <property type="component" value="Unassembled WGS sequence"/>
</dbReference>
<protein>
    <submittedName>
        <fullName evidence="2">Uncharacterized protein</fullName>
    </submittedName>
</protein>
<comment type="caution">
    <text evidence="2">The sequence shown here is derived from an EMBL/GenBank/DDBJ whole genome shotgun (WGS) entry which is preliminary data.</text>
</comment>
<dbReference type="AlphaFoldDB" id="A0A939J6X3"/>
<dbReference type="EMBL" id="JAEKJZ010000006">
    <property type="protein sequence ID" value="MBN9673229.1"/>
    <property type="molecule type" value="Genomic_DNA"/>
</dbReference>